<proteinExistence type="predicted"/>
<evidence type="ECO:0000313" key="2">
    <source>
        <dbReference type="Proteomes" id="UP000271974"/>
    </source>
</evidence>
<keyword evidence="2" id="KW-1185">Reference proteome</keyword>
<comment type="caution">
    <text evidence="1">The sequence shown here is derived from an EMBL/GenBank/DDBJ whole genome shotgun (WGS) entry which is preliminary data.</text>
</comment>
<sequence>SNSHVSEEEPASDEALLGRTWGFLHDVQIWGVEAQGSGRHTVSDQVHPQQLDRDQGFGDAQGSDQVSDKLFHVVVNGTALLHSRHNGREVIISQHHLCTGVKAFNVFPSPCTLFHSCSRSHGNTNFSFLQGRGVIHTVTNLSLSLQVLHNLALVGRLHTGEEPCTHHSTSLIFSSQVIELTASVGQAFGGLILSENANSAADSLGKPHLIITSDDNDTDTSITASLDRVFHFLTRGIQHANHTDKSHVGL</sequence>
<name>A0A433TMU8_ELYCH</name>
<reference evidence="1 2" key="1">
    <citation type="submission" date="2019-01" db="EMBL/GenBank/DDBJ databases">
        <title>A draft genome assembly of the solar-powered sea slug Elysia chlorotica.</title>
        <authorList>
            <person name="Cai H."/>
            <person name="Li Q."/>
            <person name="Fang X."/>
            <person name="Li J."/>
            <person name="Curtis N.E."/>
            <person name="Altenburger A."/>
            <person name="Shibata T."/>
            <person name="Feng M."/>
            <person name="Maeda T."/>
            <person name="Schwartz J.A."/>
            <person name="Shigenobu S."/>
            <person name="Lundholm N."/>
            <person name="Nishiyama T."/>
            <person name="Yang H."/>
            <person name="Hasebe M."/>
            <person name="Li S."/>
            <person name="Pierce S.K."/>
            <person name="Wang J."/>
        </authorList>
    </citation>
    <scope>NUCLEOTIDE SEQUENCE [LARGE SCALE GENOMIC DNA]</scope>
    <source>
        <strain evidence="1">EC2010</strain>
        <tissue evidence="1">Whole organism of an adult</tissue>
    </source>
</reference>
<evidence type="ECO:0000313" key="1">
    <source>
        <dbReference type="EMBL" id="RUS82907.1"/>
    </source>
</evidence>
<dbReference type="Proteomes" id="UP000271974">
    <property type="component" value="Unassembled WGS sequence"/>
</dbReference>
<gene>
    <name evidence="1" type="ORF">EGW08_009330</name>
</gene>
<protein>
    <submittedName>
        <fullName evidence="1">Uncharacterized protein</fullName>
    </submittedName>
</protein>
<feature type="non-terminal residue" evidence="1">
    <location>
        <position position="250"/>
    </location>
</feature>
<dbReference type="EMBL" id="RQTK01000266">
    <property type="protein sequence ID" value="RUS82907.1"/>
    <property type="molecule type" value="Genomic_DNA"/>
</dbReference>
<accession>A0A433TMU8</accession>
<organism evidence="1 2">
    <name type="scientific">Elysia chlorotica</name>
    <name type="common">Eastern emerald elysia</name>
    <name type="synonym">Sea slug</name>
    <dbReference type="NCBI Taxonomy" id="188477"/>
    <lineage>
        <taxon>Eukaryota</taxon>
        <taxon>Metazoa</taxon>
        <taxon>Spiralia</taxon>
        <taxon>Lophotrochozoa</taxon>
        <taxon>Mollusca</taxon>
        <taxon>Gastropoda</taxon>
        <taxon>Heterobranchia</taxon>
        <taxon>Euthyneura</taxon>
        <taxon>Panpulmonata</taxon>
        <taxon>Sacoglossa</taxon>
        <taxon>Placobranchoidea</taxon>
        <taxon>Plakobranchidae</taxon>
        <taxon>Elysia</taxon>
    </lineage>
</organism>
<dbReference type="AlphaFoldDB" id="A0A433TMU8"/>
<feature type="non-terminal residue" evidence="1">
    <location>
        <position position="1"/>
    </location>
</feature>
<dbReference type="OrthoDB" id="8044475at2759"/>